<name>A0A0A2TBM8_9BACI</name>
<dbReference type="InterPro" id="IPR001036">
    <property type="entry name" value="Acrflvin-R"/>
</dbReference>
<dbReference type="Gene3D" id="3.30.2090.10">
    <property type="entry name" value="Multidrug efflux transporter AcrB TolC docking domain, DN and DC subdomains"/>
    <property type="match status" value="2"/>
</dbReference>
<dbReference type="EMBL" id="AVBF01000047">
    <property type="protein sequence ID" value="KGP71808.1"/>
    <property type="molecule type" value="Genomic_DNA"/>
</dbReference>
<dbReference type="Gene3D" id="1.20.1640.10">
    <property type="entry name" value="Multidrug efflux transporter AcrB transmembrane domain"/>
    <property type="match status" value="2"/>
</dbReference>
<accession>A0A0A2TBM8</accession>
<comment type="caution">
    <text evidence="2">The sequence shown here is derived from an EMBL/GenBank/DDBJ whole genome shotgun (WGS) entry which is preliminary data.</text>
</comment>
<keyword evidence="1" id="KW-0472">Membrane</keyword>
<evidence type="ECO:0000313" key="2">
    <source>
        <dbReference type="EMBL" id="KGP71808.1"/>
    </source>
</evidence>
<feature type="transmembrane region" description="Helical" evidence="1">
    <location>
        <begin position="902"/>
        <end position="928"/>
    </location>
</feature>
<feature type="transmembrane region" description="Helical" evidence="1">
    <location>
        <begin position="357"/>
        <end position="377"/>
    </location>
</feature>
<dbReference type="PRINTS" id="PR00702">
    <property type="entry name" value="ACRIFLAVINRP"/>
</dbReference>
<feature type="transmembrane region" description="Helical" evidence="1">
    <location>
        <begin position="383"/>
        <end position="408"/>
    </location>
</feature>
<keyword evidence="1" id="KW-0812">Transmembrane</keyword>
<dbReference type="RefSeq" id="WP_036821893.1">
    <property type="nucleotide sequence ID" value="NZ_AVBF01000047.1"/>
</dbReference>
<dbReference type="OrthoDB" id="9757876at2"/>
<evidence type="ECO:0000256" key="1">
    <source>
        <dbReference type="SAM" id="Phobius"/>
    </source>
</evidence>
<keyword evidence="3" id="KW-1185">Reference proteome</keyword>
<proteinExistence type="predicted"/>
<feature type="transmembrane region" description="Helical" evidence="1">
    <location>
        <begin position="873"/>
        <end position="896"/>
    </location>
</feature>
<dbReference type="eggNOG" id="COG0841">
    <property type="taxonomic scope" value="Bacteria"/>
</dbReference>
<feature type="transmembrane region" description="Helical" evidence="1">
    <location>
        <begin position="12"/>
        <end position="29"/>
    </location>
</feature>
<feature type="transmembrane region" description="Helical" evidence="1">
    <location>
        <begin position="331"/>
        <end position="350"/>
    </location>
</feature>
<dbReference type="Gene3D" id="3.30.70.1430">
    <property type="entry name" value="Multidrug efflux transporter AcrB pore domain"/>
    <property type="match status" value="2"/>
</dbReference>
<dbReference type="Proteomes" id="UP000030147">
    <property type="component" value="Unassembled WGS sequence"/>
</dbReference>
<feature type="transmembrane region" description="Helical" evidence="1">
    <location>
        <begin position="848"/>
        <end position="866"/>
    </location>
</feature>
<keyword evidence="1" id="KW-1133">Transmembrane helix</keyword>
<feature type="transmembrane region" description="Helical" evidence="1">
    <location>
        <begin position="428"/>
        <end position="448"/>
    </location>
</feature>
<dbReference type="GO" id="GO:0005886">
    <property type="term" value="C:plasma membrane"/>
    <property type="evidence" value="ECO:0007669"/>
    <property type="project" value="TreeGrafter"/>
</dbReference>
<gene>
    <name evidence="2" type="ORF">N782_16385</name>
</gene>
<evidence type="ECO:0000313" key="3">
    <source>
        <dbReference type="Proteomes" id="UP000030147"/>
    </source>
</evidence>
<dbReference type="AlphaFoldDB" id="A0A0A2TBM8"/>
<dbReference type="SUPFAM" id="SSF82693">
    <property type="entry name" value="Multidrug efflux transporter AcrB pore domain, PN1, PN2, PC1 and PC2 subdomains"/>
    <property type="match status" value="3"/>
</dbReference>
<dbReference type="STRING" id="1385514.N782_16385"/>
<dbReference type="GO" id="GO:0042910">
    <property type="term" value="F:xenobiotic transmembrane transporter activity"/>
    <property type="evidence" value="ECO:0007669"/>
    <property type="project" value="TreeGrafter"/>
</dbReference>
<dbReference type="SUPFAM" id="SSF82866">
    <property type="entry name" value="Multidrug efflux transporter AcrB transmembrane domain"/>
    <property type="match status" value="2"/>
</dbReference>
<dbReference type="Gene3D" id="3.30.70.1440">
    <property type="entry name" value="Multidrug efflux transporter AcrB pore domain"/>
    <property type="match status" value="1"/>
</dbReference>
<reference evidence="2 3" key="1">
    <citation type="journal article" date="2015" name="Stand. Genomic Sci.">
        <title>High quality draft genome sequence of the moderately halophilic bacterium Pontibacillus yanchengensis Y32(T) and comparison among Pontibacillus genomes.</title>
        <authorList>
            <person name="Huang J."/>
            <person name="Qiao Z.X."/>
            <person name="Tang J.W."/>
            <person name="Wang G."/>
        </authorList>
    </citation>
    <scope>NUCLEOTIDE SEQUENCE [LARGE SCALE GENOMIC DNA]</scope>
    <source>
        <strain evidence="2 3">Y32</strain>
    </source>
</reference>
<dbReference type="InterPro" id="IPR027463">
    <property type="entry name" value="AcrB_DN_DC_subdom"/>
</dbReference>
<dbReference type="PANTHER" id="PTHR32063">
    <property type="match status" value="1"/>
</dbReference>
<feature type="transmembrane region" description="Helical" evidence="1">
    <location>
        <begin position="949"/>
        <end position="968"/>
    </location>
</feature>
<dbReference type="Pfam" id="PF00873">
    <property type="entry name" value="ACR_tran"/>
    <property type="match status" value="1"/>
</dbReference>
<dbReference type="Gene3D" id="3.30.70.1320">
    <property type="entry name" value="Multidrug efflux transporter AcrB pore domain like"/>
    <property type="match status" value="1"/>
</dbReference>
<feature type="transmembrane region" description="Helical" evidence="1">
    <location>
        <begin position="460"/>
        <end position="482"/>
    </location>
</feature>
<organism evidence="2 3">
    <name type="scientific">Pontibacillus yanchengensis Y32</name>
    <dbReference type="NCBI Taxonomy" id="1385514"/>
    <lineage>
        <taxon>Bacteria</taxon>
        <taxon>Bacillati</taxon>
        <taxon>Bacillota</taxon>
        <taxon>Bacilli</taxon>
        <taxon>Bacillales</taxon>
        <taxon>Bacillaceae</taxon>
        <taxon>Pontibacillus</taxon>
    </lineage>
</organism>
<dbReference type="SUPFAM" id="SSF82714">
    <property type="entry name" value="Multidrug efflux transporter AcrB TolC docking domain, DN and DC subdomains"/>
    <property type="match status" value="2"/>
</dbReference>
<dbReference type="PANTHER" id="PTHR32063:SF0">
    <property type="entry name" value="SWARMING MOTILITY PROTEIN SWRC"/>
    <property type="match status" value="1"/>
</dbReference>
<feature type="transmembrane region" description="Helical" evidence="1">
    <location>
        <begin position="980"/>
        <end position="1006"/>
    </location>
</feature>
<protein>
    <submittedName>
        <fullName evidence="2">Acriflavin resistance protein</fullName>
    </submittedName>
</protein>
<feature type="transmembrane region" description="Helical" evidence="1">
    <location>
        <begin position="523"/>
        <end position="543"/>
    </location>
</feature>
<sequence length="1033" mass="112698">MKLVDTSVKRPVGVFMIVIAIVALGFVSLRNLTIDLYPEIDLPIAVVSTSYPDAAPQEVEKLISRPIESSVSSIEGMDTVQSQSQPGTSLVIMMFENGTNLDNALLDVREKVDQIKAVLPENASDPSILRFDPQQIPVMWIGLSGDNASSLQNIAEDDLVPYFERQSGVGSVSIEGGKTREIQVQLEREKLAQYGLNTNSLIQAINAANQSASAGVLEKGDQDLQVRIQGEYESIKDIRETNIISPTGAQLELQDVAAVKDTFKEVTTISKVNGDPSVVLSVLKKSDGNTVQVANNMYDAMDEMKEDLPEGVNMNVVFDTSTFIKQSIQSVVQNIILGGVFSVLILLLFLKSVRATIVIGISIPIAIISTFTLMYFTDNTLNVLTMGGLALGIGMMVDSSIVILENIVSYRQQGYSLKEAAKVGASELAPAVIASTTTTLVVFLPIVFVQGIASELFTPLALTVSFSLIASLIVSITLIPMLSSKLLTKAMQDNGRRYWFDRFMNKVNDKYRSMLRWTLKHRLITLISIIVIVASSFAITPFLGTEFIPSSDQGQIEVQVTAPSGTSLEGTQEITAEIDEKLEPYQEIIESNYLSIGGGGFEGFSSTSNQATYTMQLIPPEDRERTTAEVMQAIDDDLQNIVGAEITVSEMAAGLGTGDPVTIQINGDDYDVLQELADQVVFMISDIEGIHNPETSASESRPEIQVNVNRDKASQYGLTYQQVMSQVQVAFSGQIATRYRENADEVDVRMILPEDERRTISDLESTKIQTQQGNMIPLATIAELEQVQGPVTLLRENQQRQVNVTSDILERDLGSITEDVRSNLESMNFPEGYSYSIGGQAEDMADSFGDLTVALIFSIFLVYAVMAVQFENLLYPFVIMFSMPATAVGVLGGLFITGKPLSIPAVIGVIMLAGIVVNNAIVLVDYINIVRSKGSDRYEAILEAGPSRLRPILMTTLTTVLGMIPLALGLGQGAEAQQPMAITIIFGLTVSSFFTLILIPVVYTYFDDLSRKVVGLFQRSGRRKKKNESVTTE</sequence>